<keyword evidence="9" id="KW-0255">Endonuclease</keyword>
<dbReference type="EMBL" id="JBHUDB010000011">
    <property type="protein sequence ID" value="MFD1571678.1"/>
    <property type="molecule type" value="Genomic_DNA"/>
</dbReference>
<dbReference type="InterPro" id="IPR051399">
    <property type="entry name" value="RNA-guided_DNA_endo/Transpos"/>
</dbReference>
<evidence type="ECO:0000259" key="7">
    <source>
        <dbReference type="Pfam" id="PF01385"/>
    </source>
</evidence>
<accession>A0ABD6C5M0</accession>
<dbReference type="GO" id="GO:0032196">
    <property type="term" value="P:transposition"/>
    <property type="evidence" value="ECO:0007669"/>
    <property type="project" value="UniProtKB-KW"/>
</dbReference>
<evidence type="ECO:0000313" key="9">
    <source>
        <dbReference type="EMBL" id="MFD1571678.1"/>
    </source>
</evidence>
<gene>
    <name evidence="9" type="ORF">ACFR9T_13980</name>
</gene>
<comment type="caution">
    <text evidence="9">The sequence shown here is derived from an EMBL/GenBank/DDBJ whole genome shotgun (WGS) entry which is preliminary data.</text>
</comment>
<sequence>MEVRRTVPVKLNVADGDADLLHETISEFLWAANYVVDHAWQGEYKTTSKAELQRETYDDVRAETRLQTNLVQNARNKAADAVQSIVARWKQGDYAGKPHFSAPTLVYDKRCATFNDDHATLSTVEGRITAEYVLPDESRETPHSEYLFTDDYEVTGGELHYRDGEFYLHVRTTADVEFETADDGNDEHNTVLGVDLGIENVAVTSTGAFWNGSELTHWHREFEKRRGSLQQRGTRAAHETIQSVGRTETGRYDHFLHTVSKELVAEAVENGCSVIAFENLTGIRERMPNVKKFHAWAFRRLFEYVEYKAEMFGISVEQVSPAYTSQRCSKCGTTLRENRQTQERFCCVKCGYEVNADYNAAKNIGLKNLRAAQTSSGGGAPVGVRLNRGTLNVNGDYESAADGGQNGSPRESPTLNEANGEAVSE</sequence>
<dbReference type="AlphaFoldDB" id="A0ABD6C5M0"/>
<comment type="similarity">
    <text evidence="2">In the N-terminal section; belongs to the transposase 2 family.</text>
</comment>
<feature type="domain" description="Cas12f1-like TNB" evidence="8">
    <location>
        <begin position="298"/>
        <end position="364"/>
    </location>
</feature>
<evidence type="ECO:0000256" key="2">
    <source>
        <dbReference type="ARBA" id="ARBA00011044"/>
    </source>
</evidence>
<dbReference type="PANTHER" id="PTHR30405:SF26">
    <property type="entry name" value="TRANSPOSASE, PROBABLY IS605-TNPB FAMILY"/>
    <property type="match status" value="1"/>
</dbReference>
<organism evidence="9 10">
    <name type="scientific">Halorubrum laminariae</name>
    <dbReference type="NCBI Taxonomy" id="1433523"/>
    <lineage>
        <taxon>Archaea</taxon>
        <taxon>Methanobacteriati</taxon>
        <taxon>Methanobacteriota</taxon>
        <taxon>Stenosarchaea group</taxon>
        <taxon>Halobacteria</taxon>
        <taxon>Halobacteriales</taxon>
        <taxon>Haloferacaceae</taxon>
        <taxon>Halorubrum</taxon>
    </lineage>
</organism>
<evidence type="ECO:0000256" key="6">
    <source>
        <dbReference type="SAM" id="MobiDB-lite"/>
    </source>
</evidence>
<keyword evidence="5" id="KW-0233">DNA recombination</keyword>
<dbReference type="Pfam" id="PF01385">
    <property type="entry name" value="OrfB_IS605"/>
    <property type="match status" value="1"/>
</dbReference>
<dbReference type="RefSeq" id="WP_256417907.1">
    <property type="nucleotide sequence ID" value="NZ_JANHDL010000003.1"/>
</dbReference>
<dbReference type="GO" id="GO:0003677">
    <property type="term" value="F:DNA binding"/>
    <property type="evidence" value="ECO:0007669"/>
    <property type="project" value="UniProtKB-KW"/>
</dbReference>
<dbReference type="PANTHER" id="PTHR30405">
    <property type="entry name" value="TRANSPOSASE"/>
    <property type="match status" value="1"/>
</dbReference>
<dbReference type="InterPro" id="IPR010095">
    <property type="entry name" value="Cas12f1-like_TNB"/>
</dbReference>
<dbReference type="NCBIfam" id="NF040570">
    <property type="entry name" value="guided_TnpB"/>
    <property type="match status" value="1"/>
</dbReference>
<keyword evidence="9" id="KW-0540">Nuclease</keyword>
<dbReference type="InterPro" id="IPR001959">
    <property type="entry name" value="Transposase"/>
</dbReference>
<protein>
    <submittedName>
        <fullName evidence="9">RNA-guided endonuclease InsQ/TnpB family protein</fullName>
    </submittedName>
</protein>
<keyword evidence="9" id="KW-0378">Hydrolase</keyword>
<proteinExistence type="inferred from homology"/>
<dbReference type="NCBIfam" id="TIGR01766">
    <property type="entry name" value="IS200/IS605 family accessory protein TnpB-like domain"/>
    <property type="match status" value="1"/>
</dbReference>
<feature type="region of interest" description="Disordered" evidence="6">
    <location>
        <begin position="395"/>
        <end position="425"/>
    </location>
</feature>
<evidence type="ECO:0000259" key="8">
    <source>
        <dbReference type="Pfam" id="PF07282"/>
    </source>
</evidence>
<comment type="similarity">
    <text evidence="1">In the C-terminal section; belongs to the transposase 35 family.</text>
</comment>
<dbReference type="Pfam" id="PF07282">
    <property type="entry name" value="Cas12f1-like_TNB"/>
    <property type="match status" value="1"/>
</dbReference>
<feature type="compositionally biased region" description="Polar residues" evidence="6">
    <location>
        <begin position="407"/>
        <end position="417"/>
    </location>
</feature>
<evidence type="ECO:0000256" key="5">
    <source>
        <dbReference type="ARBA" id="ARBA00023172"/>
    </source>
</evidence>
<evidence type="ECO:0000256" key="1">
    <source>
        <dbReference type="ARBA" id="ARBA00008761"/>
    </source>
</evidence>
<keyword evidence="4" id="KW-0238">DNA-binding</keyword>
<keyword evidence="10" id="KW-1185">Reference proteome</keyword>
<dbReference type="Proteomes" id="UP001597185">
    <property type="component" value="Unassembled WGS sequence"/>
</dbReference>
<keyword evidence="3" id="KW-0815">Transposition</keyword>
<evidence type="ECO:0000313" key="10">
    <source>
        <dbReference type="Proteomes" id="UP001597185"/>
    </source>
</evidence>
<feature type="domain" description="Probable transposase IS891/IS1136/IS1341" evidence="7">
    <location>
        <begin position="185"/>
        <end position="283"/>
    </location>
</feature>
<evidence type="ECO:0000256" key="3">
    <source>
        <dbReference type="ARBA" id="ARBA00022578"/>
    </source>
</evidence>
<evidence type="ECO:0000256" key="4">
    <source>
        <dbReference type="ARBA" id="ARBA00023125"/>
    </source>
</evidence>
<name>A0ABD6C5M0_9EURY</name>
<dbReference type="GO" id="GO:0004519">
    <property type="term" value="F:endonuclease activity"/>
    <property type="evidence" value="ECO:0007669"/>
    <property type="project" value="UniProtKB-KW"/>
</dbReference>
<dbReference type="GO" id="GO:0006310">
    <property type="term" value="P:DNA recombination"/>
    <property type="evidence" value="ECO:0007669"/>
    <property type="project" value="UniProtKB-KW"/>
</dbReference>
<reference evidence="9 10" key="1">
    <citation type="journal article" date="2019" name="Int. J. Syst. Evol. Microbiol.">
        <title>The Global Catalogue of Microorganisms (GCM) 10K type strain sequencing project: providing services to taxonomists for standard genome sequencing and annotation.</title>
        <authorList>
            <consortium name="The Broad Institute Genomics Platform"/>
            <consortium name="The Broad Institute Genome Sequencing Center for Infectious Disease"/>
            <person name="Wu L."/>
            <person name="Ma J."/>
        </authorList>
    </citation>
    <scope>NUCLEOTIDE SEQUENCE [LARGE SCALE GENOMIC DNA]</scope>
    <source>
        <strain evidence="9 10">CGMCC 1.12689</strain>
    </source>
</reference>